<evidence type="ECO:0000313" key="3">
    <source>
        <dbReference type="Proteomes" id="UP000091857"/>
    </source>
</evidence>
<keyword evidence="3" id="KW-1185">Reference proteome</keyword>
<comment type="caution">
    <text evidence="2">The sequence shown here is derived from an EMBL/GenBank/DDBJ whole genome shotgun (WGS) entry which is preliminary data.</text>
</comment>
<name>A0A2C9UHU3_MANES</name>
<accession>A0A2C9UHU3</accession>
<reference evidence="3" key="1">
    <citation type="journal article" date="2016" name="Nat. Biotechnol.">
        <title>Sequencing wild and cultivated cassava and related species reveals extensive interspecific hybridization and genetic diversity.</title>
        <authorList>
            <person name="Bredeson J.V."/>
            <person name="Lyons J.B."/>
            <person name="Prochnik S.E."/>
            <person name="Wu G.A."/>
            <person name="Ha C.M."/>
            <person name="Edsinger-Gonzales E."/>
            <person name="Grimwood J."/>
            <person name="Schmutz J."/>
            <person name="Rabbi I.Y."/>
            <person name="Egesi C."/>
            <person name="Nauluvula P."/>
            <person name="Lebot V."/>
            <person name="Ndunguru J."/>
            <person name="Mkamilo G."/>
            <person name="Bart R.S."/>
            <person name="Setter T.L."/>
            <person name="Gleadow R.M."/>
            <person name="Kulakow P."/>
            <person name="Ferguson M.E."/>
            <person name="Rounsley S."/>
            <person name="Rokhsar D.S."/>
        </authorList>
    </citation>
    <scope>NUCLEOTIDE SEQUENCE [LARGE SCALE GENOMIC DNA]</scope>
    <source>
        <strain evidence="3">cv. AM560-2</strain>
    </source>
</reference>
<dbReference type="EMBL" id="CM004401">
    <property type="protein sequence ID" value="OAY29742.1"/>
    <property type="molecule type" value="Genomic_DNA"/>
</dbReference>
<feature type="region of interest" description="Disordered" evidence="1">
    <location>
        <begin position="18"/>
        <end position="53"/>
    </location>
</feature>
<dbReference type="AlphaFoldDB" id="A0A2C9UHU3"/>
<evidence type="ECO:0000313" key="2">
    <source>
        <dbReference type="EMBL" id="OAY29742.1"/>
    </source>
</evidence>
<feature type="compositionally biased region" description="Basic residues" evidence="1">
    <location>
        <begin position="34"/>
        <end position="48"/>
    </location>
</feature>
<dbReference type="PANTHER" id="PTHR35750">
    <property type="entry name" value="PHOSPHOLIPID HYDROPEROXIDE GLUTATHIONE PEROXIDASE"/>
    <property type="match status" value="1"/>
</dbReference>
<sequence length="170" mass="19592">MRFFRRIAGFLGFVKEEGAHEVKDQEEEGDDHRHGHHHHHHHHHHHQSRFSSNYQETMLPRKGFSVPVKVAVDRHQPGPVLVPSSSGDGGVQGLRWHAKRLKIDEDGDVADEFLEEVLPEISSSVEDHQKPLPRFQVKHSGRPAKIKKQVISQEGKIQQCVVYRGRLQWV</sequence>
<gene>
    <name evidence="2" type="ORF">MANES_15G168700v8</name>
</gene>
<dbReference type="Proteomes" id="UP000091857">
    <property type="component" value="Chromosome 15"/>
</dbReference>
<dbReference type="STRING" id="3983.A0A2C9UHU3"/>
<evidence type="ECO:0000256" key="1">
    <source>
        <dbReference type="SAM" id="MobiDB-lite"/>
    </source>
</evidence>
<proteinExistence type="predicted"/>
<protein>
    <submittedName>
        <fullName evidence="2">Uncharacterized protein</fullName>
    </submittedName>
</protein>
<dbReference type="PANTHER" id="PTHR35750:SF1">
    <property type="entry name" value="PHOSPHOLIPID HYDROPEROXIDE GLUTATHIONE PEROXIDASE"/>
    <property type="match status" value="1"/>
</dbReference>
<organism evidence="2 3">
    <name type="scientific">Manihot esculenta</name>
    <name type="common">Cassava</name>
    <name type="synonym">Jatropha manihot</name>
    <dbReference type="NCBI Taxonomy" id="3983"/>
    <lineage>
        <taxon>Eukaryota</taxon>
        <taxon>Viridiplantae</taxon>
        <taxon>Streptophyta</taxon>
        <taxon>Embryophyta</taxon>
        <taxon>Tracheophyta</taxon>
        <taxon>Spermatophyta</taxon>
        <taxon>Magnoliopsida</taxon>
        <taxon>eudicotyledons</taxon>
        <taxon>Gunneridae</taxon>
        <taxon>Pentapetalae</taxon>
        <taxon>rosids</taxon>
        <taxon>fabids</taxon>
        <taxon>Malpighiales</taxon>
        <taxon>Euphorbiaceae</taxon>
        <taxon>Crotonoideae</taxon>
        <taxon>Manihoteae</taxon>
        <taxon>Manihot</taxon>
    </lineage>
</organism>
<dbReference type="Gramene" id="Manes.15G168700.1.v8.1">
    <property type="protein sequence ID" value="Manes.15G168700.1.v8.1.CDS"/>
    <property type="gene ID" value="Manes.15G168700.v8.1"/>
</dbReference>
<dbReference type="OrthoDB" id="550279at2759"/>